<proteinExistence type="predicted"/>
<keyword evidence="2" id="KW-1185">Reference proteome</keyword>
<gene>
    <name evidence="1" type="ORF">GCM10023261_13890</name>
</gene>
<dbReference type="Proteomes" id="UP001500864">
    <property type="component" value="Unassembled WGS sequence"/>
</dbReference>
<sequence>MPNMYIEYIDYNDGQMLFDNNHMTRCDYFKNLPFRIQRIVLTPDNQNTRNIVEIAKKRLSHINFNSANSSGDTRNLREIQLKGLHGLIIEQLCFTMLNHYNTSKNVSIQIDSSNNSINQVDIKIIKRWKDQSDIEHQAVKTVEIRSSFPFKPIAEAILKDFDILGTYTNHVKTIEMDKDFYLRFLFSLDYSNGQFVKNNKGGIDYSATTVKFLSEQYFDDNLFLKRDLVVYFVGGATKEMMLDDTISYYGSMQSNNFNKSSTAKYRKLKIKNALDCISIIQLMLNVVADEASKGK</sequence>
<protein>
    <submittedName>
        <fullName evidence="1">Uncharacterized protein</fullName>
    </submittedName>
</protein>
<name>A0ABP9N6F9_9HYPH</name>
<reference evidence="2" key="1">
    <citation type="journal article" date="2019" name="Int. J. Syst. Evol. Microbiol.">
        <title>The Global Catalogue of Microorganisms (GCM) 10K type strain sequencing project: providing services to taxonomists for standard genome sequencing and annotation.</title>
        <authorList>
            <consortium name="The Broad Institute Genomics Platform"/>
            <consortium name="The Broad Institute Genome Sequencing Center for Infectious Disease"/>
            <person name="Wu L."/>
            <person name="Ma J."/>
        </authorList>
    </citation>
    <scope>NUCLEOTIDE SEQUENCE [LARGE SCALE GENOMIC DNA]</scope>
    <source>
        <strain evidence="2">JCM 17712</strain>
    </source>
</reference>
<organism evidence="1 2">
    <name type="scientific">Bartonella jaculi</name>
    <dbReference type="NCBI Taxonomy" id="686226"/>
    <lineage>
        <taxon>Bacteria</taxon>
        <taxon>Pseudomonadati</taxon>
        <taxon>Pseudomonadota</taxon>
        <taxon>Alphaproteobacteria</taxon>
        <taxon>Hyphomicrobiales</taxon>
        <taxon>Bartonellaceae</taxon>
        <taxon>Bartonella</taxon>
    </lineage>
</organism>
<dbReference type="EMBL" id="BAABIZ010000021">
    <property type="protein sequence ID" value="GAA5110289.1"/>
    <property type="molecule type" value="Genomic_DNA"/>
</dbReference>
<evidence type="ECO:0000313" key="2">
    <source>
        <dbReference type="Proteomes" id="UP001500864"/>
    </source>
</evidence>
<evidence type="ECO:0000313" key="1">
    <source>
        <dbReference type="EMBL" id="GAA5110289.1"/>
    </source>
</evidence>
<comment type="caution">
    <text evidence="1">The sequence shown here is derived from an EMBL/GenBank/DDBJ whole genome shotgun (WGS) entry which is preliminary data.</text>
</comment>
<accession>A0ABP9N6F9</accession>